<evidence type="ECO:0000313" key="12">
    <source>
        <dbReference type="Proteomes" id="UP001064489"/>
    </source>
</evidence>
<dbReference type="PANTHER" id="PTHR48006:SF102">
    <property type="entry name" value="LEUCINE-RICH REPEAT-CONTAINING PROTEIN DDB_G0281931-RELATED"/>
    <property type="match status" value="1"/>
</dbReference>
<sequence length="393" mass="43042">MNNFAGNLQGLDNCSYSLKELHVDVNSLSGHLPDELPNVFGNLTNLQFFIANSILVLCSKLHVLDLLNNSLTGSIDLNFTGLPSLGILVLASNRFSGPLPNSLADCHQLKILNLDKKNFTGQVPDNFAKLQSLLSGWQTLKSLSICVKPATTVLSPYLKVFLPMHVEVFKDVKKHIAPPVSLVGQCQSNKGAADYTINLHLDFVLLAFVDCVCVLMVDCIGAIVVALKRGSSVGSSDSSRHRYITEEINKIGKGNITANIFSYRELCVATSNFNPENMLCEALDRNTRMKIARAAAKGLEYLHESASPPVIYSDFKALSILLDKDFNAKLSDLGLAKLGPTGDKTHVYSFRVVFLKKSHQQFKTNKRAESSYLGMLQLVFSTISCTMPSTPLV</sequence>
<reference evidence="11" key="1">
    <citation type="journal article" date="2022" name="Plant J.">
        <title>Strategies of tolerance reflected in two North American maple genomes.</title>
        <authorList>
            <person name="McEvoy S.L."/>
            <person name="Sezen U.U."/>
            <person name="Trouern-Trend A."/>
            <person name="McMahon S.M."/>
            <person name="Schaberg P.G."/>
            <person name="Yang J."/>
            <person name="Wegrzyn J.L."/>
            <person name="Swenson N.G."/>
        </authorList>
    </citation>
    <scope>NUCLEOTIDE SEQUENCE</scope>
    <source>
        <strain evidence="11">91603</strain>
    </source>
</reference>
<dbReference type="SUPFAM" id="SSF56112">
    <property type="entry name" value="Protein kinase-like (PK-like)"/>
    <property type="match status" value="1"/>
</dbReference>
<evidence type="ECO:0000256" key="8">
    <source>
        <dbReference type="ARBA" id="ARBA00047899"/>
    </source>
</evidence>
<dbReference type="Gene3D" id="3.80.10.10">
    <property type="entry name" value="Ribonuclease Inhibitor"/>
    <property type="match status" value="1"/>
</dbReference>
<evidence type="ECO:0000256" key="2">
    <source>
        <dbReference type="ARBA" id="ARBA00012513"/>
    </source>
</evidence>
<comment type="caution">
    <text evidence="11">The sequence shown here is derived from an EMBL/GenBank/DDBJ whole genome shotgun (WGS) entry which is preliminary data.</text>
</comment>
<dbReference type="PROSITE" id="PS50011">
    <property type="entry name" value="PROTEIN_KINASE_DOM"/>
    <property type="match status" value="1"/>
</dbReference>
<proteinExistence type="predicted"/>
<organism evidence="11 12">
    <name type="scientific">Acer negundo</name>
    <name type="common">Box elder</name>
    <dbReference type="NCBI Taxonomy" id="4023"/>
    <lineage>
        <taxon>Eukaryota</taxon>
        <taxon>Viridiplantae</taxon>
        <taxon>Streptophyta</taxon>
        <taxon>Embryophyta</taxon>
        <taxon>Tracheophyta</taxon>
        <taxon>Spermatophyta</taxon>
        <taxon>Magnoliopsida</taxon>
        <taxon>eudicotyledons</taxon>
        <taxon>Gunneridae</taxon>
        <taxon>Pentapetalae</taxon>
        <taxon>rosids</taxon>
        <taxon>malvids</taxon>
        <taxon>Sapindales</taxon>
        <taxon>Sapindaceae</taxon>
        <taxon>Hippocastanoideae</taxon>
        <taxon>Acereae</taxon>
        <taxon>Acer</taxon>
    </lineage>
</organism>
<keyword evidence="7" id="KW-0067">ATP-binding</keyword>
<evidence type="ECO:0000256" key="5">
    <source>
        <dbReference type="ARBA" id="ARBA00022741"/>
    </source>
</evidence>
<dbReference type="InterPro" id="IPR001245">
    <property type="entry name" value="Ser-Thr/Tyr_kinase_cat_dom"/>
</dbReference>
<feature type="domain" description="Protein kinase" evidence="10">
    <location>
        <begin position="74"/>
        <end position="393"/>
    </location>
</feature>
<keyword evidence="6" id="KW-0418">Kinase</keyword>
<dbReference type="Pfam" id="PF07714">
    <property type="entry name" value="PK_Tyr_Ser-Thr"/>
    <property type="match status" value="1"/>
</dbReference>
<dbReference type="GO" id="GO:0004674">
    <property type="term" value="F:protein serine/threonine kinase activity"/>
    <property type="evidence" value="ECO:0007669"/>
    <property type="project" value="UniProtKB-KW"/>
</dbReference>
<dbReference type="Gene3D" id="1.10.510.10">
    <property type="entry name" value="Transferase(Phosphotransferase) domain 1"/>
    <property type="match status" value="1"/>
</dbReference>
<dbReference type="SUPFAM" id="SSF52058">
    <property type="entry name" value="L domain-like"/>
    <property type="match status" value="1"/>
</dbReference>
<dbReference type="GO" id="GO:0016020">
    <property type="term" value="C:membrane"/>
    <property type="evidence" value="ECO:0007669"/>
    <property type="project" value="UniProtKB-SubCell"/>
</dbReference>
<dbReference type="InterPro" id="IPR051824">
    <property type="entry name" value="LRR_Rcpt-Like_S/T_Kinase"/>
</dbReference>
<name>A0AAD5NX43_ACENE</name>
<dbReference type="InterPro" id="IPR032675">
    <property type="entry name" value="LRR_dom_sf"/>
</dbReference>
<evidence type="ECO:0000256" key="9">
    <source>
        <dbReference type="ARBA" id="ARBA00048679"/>
    </source>
</evidence>
<keyword evidence="4" id="KW-0808">Transferase</keyword>
<dbReference type="PANTHER" id="PTHR48006">
    <property type="entry name" value="LEUCINE-RICH REPEAT-CONTAINING PROTEIN DDB_G0281931-RELATED"/>
    <property type="match status" value="1"/>
</dbReference>
<dbReference type="GO" id="GO:0005524">
    <property type="term" value="F:ATP binding"/>
    <property type="evidence" value="ECO:0007669"/>
    <property type="project" value="UniProtKB-KW"/>
</dbReference>
<accession>A0AAD5NX43</accession>
<dbReference type="InterPro" id="IPR011009">
    <property type="entry name" value="Kinase-like_dom_sf"/>
</dbReference>
<keyword evidence="3" id="KW-0723">Serine/threonine-protein kinase</keyword>
<evidence type="ECO:0000256" key="6">
    <source>
        <dbReference type="ARBA" id="ARBA00022777"/>
    </source>
</evidence>
<evidence type="ECO:0000256" key="3">
    <source>
        <dbReference type="ARBA" id="ARBA00022527"/>
    </source>
</evidence>
<evidence type="ECO:0000313" key="11">
    <source>
        <dbReference type="EMBL" id="KAI9185928.1"/>
    </source>
</evidence>
<protein>
    <recommendedName>
        <fullName evidence="2">non-specific serine/threonine protein kinase</fullName>
        <ecNumber evidence="2">2.7.11.1</ecNumber>
    </recommendedName>
</protein>
<gene>
    <name evidence="11" type="ORF">LWI28_012076</name>
</gene>
<dbReference type="EC" id="2.7.11.1" evidence="2"/>
<keyword evidence="5" id="KW-0547">Nucleotide-binding</keyword>
<reference evidence="11" key="2">
    <citation type="submission" date="2023-02" db="EMBL/GenBank/DDBJ databases">
        <authorList>
            <person name="Swenson N.G."/>
            <person name="Wegrzyn J.L."/>
            <person name="Mcevoy S.L."/>
        </authorList>
    </citation>
    <scope>NUCLEOTIDE SEQUENCE</scope>
    <source>
        <strain evidence="11">91603</strain>
        <tissue evidence="11">Leaf</tissue>
    </source>
</reference>
<dbReference type="EMBL" id="JAJSOW010000100">
    <property type="protein sequence ID" value="KAI9185928.1"/>
    <property type="molecule type" value="Genomic_DNA"/>
</dbReference>
<dbReference type="AlphaFoldDB" id="A0AAD5NX43"/>
<keyword evidence="12" id="KW-1185">Reference proteome</keyword>
<evidence type="ECO:0000259" key="10">
    <source>
        <dbReference type="PROSITE" id="PS50011"/>
    </source>
</evidence>
<evidence type="ECO:0000256" key="1">
    <source>
        <dbReference type="ARBA" id="ARBA00004479"/>
    </source>
</evidence>
<dbReference type="Proteomes" id="UP001064489">
    <property type="component" value="Chromosome 3"/>
</dbReference>
<comment type="catalytic activity">
    <reaction evidence="9">
        <text>L-seryl-[protein] + ATP = O-phospho-L-seryl-[protein] + ADP + H(+)</text>
        <dbReference type="Rhea" id="RHEA:17989"/>
        <dbReference type="Rhea" id="RHEA-COMP:9863"/>
        <dbReference type="Rhea" id="RHEA-COMP:11604"/>
        <dbReference type="ChEBI" id="CHEBI:15378"/>
        <dbReference type="ChEBI" id="CHEBI:29999"/>
        <dbReference type="ChEBI" id="CHEBI:30616"/>
        <dbReference type="ChEBI" id="CHEBI:83421"/>
        <dbReference type="ChEBI" id="CHEBI:456216"/>
        <dbReference type="EC" id="2.7.11.1"/>
    </reaction>
</comment>
<dbReference type="InterPro" id="IPR000719">
    <property type="entry name" value="Prot_kinase_dom"/>
</dbReference>
<comment type="catalytic activity">
    <reaction evidence="8">
        <text>L-threonyl-[protein] + ATP = O-phospho-L-threonyl-[protein] + ADP + H(+)</text>
        <dbReference type="Rhea" id="RHEA:46608"/>
        <dbReference type="Rhea" id="RHEA-COMP:11060"/>
        <dbReference type="Rhea" id="RHEA-COMP:11605"/>
        <dbReference type="ChEBI" id="CHEBI:15378"/>
        <dbReference type="ChEBI" id="CHEBI:30013"/>
        <dbReference type="ChEBI" id="CHEBI:30616"/>
        <dbReference type="ChEBI" id="CHEBI:61977"/>
        <dbReference type="ChEBI" id="CHEBI:456216"/>
        <dbReference type="EC" id="2.7.11.1"/>
    </reaction>
</comment>
<comment type="subcellular location">
    <subcellularLocation>
        <location evidence="1">Membrane</location>
        <topology evidence="1">Single-pass type I membrane protein</topology>
    </subcellularLocation>
</comment>
<evidence type="ECO:0000256" key="7">
    <source>
        <dbReference type="ARBA" id="ARBA00022840"/>
    </source>
</evidence>
<evidence type="ECO:0000256" key="4">
    <source>
        <dbReference type="ARBA" id="ARBA00022679"/>
    </source>
</evidence>